<dbReference type="Proteomes" id="UP001293791">
    <property type="component" value="Unassembled WGS sequence"/>
</dbReference>
<proteinExistence type="predicted"/>
<reference evidence="1 2" key="1">
    <citation type="submission" date="2023-02" db="EMBL/GenBank/DDBJ databases">
        <title>Host association and intracellularity evolved multiple times independently in the Rickettsiales.</title>
        <authorList>
            <person name="Castelli M."/>
            <person name="Nardi T."/>
            <person name="Gammuto L."/>
            <person name="Bellinzona G."/>
            <person name="Sabaneyeva E."/>
            <person name="Potekhin A."/>
            <person name="Serra V."/>
            <person name="Petroni G."/>
            <person name="Sassera D."/>
        </authorList>
    </citation>
    <scope>NUCLEOTIDE SEQUENCE [LARGE SCALE GENOMIC DNA]</scope>
    <source>
        <strain evidence="1 2">BOD18</strain>
    </source>
</reference>
<name>A0ABU5L9N5_9RICK</name>
<gene>
    <name evidence="1" type="ORF">Cyrtocomes_00937</name>
</gene>
<organism evidence="1 2">
    <name type="scientific">Candidatus Cyrtobacter comes</name>
    <dbReference type="NCBI Taxonomy" id="675776"/>
    <lineage>
        <taxon>Bacteria</taxon>
        <taxon>Pseudomonadati</taxon>
        <taxon>Pseudomonadota</taxon>
        <taxon>Alphaproteobacteria</taxon>
        <taxon>Rickettsiales</taxon>
        <taxon>Candidatus Midichloriaceae</taxon>
        <taxon>Candidatus Cyrtobacter</taxon>
    </lineage>
</organism>
<dbReference type="EMBL" id="JARGYT010000062">
    <property type="protein sequence ID" value="MDZ5762549.1"/>
    <property type="molecule type" value="Genomic_DNA"/>
</dbReference>
<keyword evidence="2" id="KW-1185">Reference proteome</keyword>
<sequence length="122" mass="14476">MPHIKEILIMRKHTNTVVYFVLSCFLSIFSTSTIWANDYKRLEHPWDFNFVWGNELSQYKEFTVKIADKQFAGENFGHQGSIDEKCDWERKVISYTELKERLIHTANTIYMPAREVLIARAK</sequence>
<protein>
    <submittedName>
        <fullName evidence="1">Uncharacterized protein</fullName>
    </submittedName>
</protein>
<evidence type="ECO:0000313" key="1">
    <source>
        <dbReference type="EMBL" id="MDZ5762549.1"/>
    </source>
</evidence>
<comment type="caution">
    <text evidence="1">The sequence shown here is derived from an EMBL/GenBank/DDBJ whole genome shotgun (WGS) entry which is preliminary data.</text>
</comment>
<accession>A0ABU5L9N5</accession>
<dbReference type="PROSITE" id="PS51257">
    <property type="entry name" value="PROKAR_LIPOPROTEIN"/>
    <property type="match status" value="1"/>
</dbReference>
<evidence type="ECO:0000313" key="2">
    <source>
        <dbReference type="Proteomes" id="UP001293791"/>
    </source>
</evidence>